<reference evidence="1 2" key="1">
    <citation type="submission" date="2019-02" db="EMBL/GenBank/DDBJ databases">
        <title>Genomic Encyclopedia of Type Strains, Phase IV (KMG-IV): sequencing the most valuable type-strain genomes for metagenomic binning, comparative biology and taxonomic classification.</title>
        <authorList>
            <person name="Goeker M."/>
        </authorList>
    </citation>
    <scope>NUCLEOTIDE SEQUENCE [LARGE SCALE GENOMIC DNA]</scope>
    <source>
        <strain evidence="1 2">DSM 101727</strain>
    </source>
</reference>
<gene>
    <name evidence="1" type="ORF">EV193_104372</name>
</gene>
<name>A0A4Q7KRW4_9PSEU</name>
<accession>A0A4Q7KRW4</accession>
<dbReference type="EMBL" id="SGWQ01000004">
    <property type="protein sequence ID" value="RZS39156.1"/>
    <property type="molecule type" value="Genomic_DNA"/>
</dbReference>
<dbReference type="AlphaFoldDB" id="A0A4Q7KRW4"/>
<evidence type="ECO:0000313" key="1">
    <source>
        <dbReference type="EMBL" id="RZS39156.1"/>
    </source>
</evidence>
<proteinExistence type="predicted"/>
<evidence type="ECO:0000313" key="2">
    <source>
        <dbReference type="Proteomes" id="UP000294257"/>
    </source>
</evidence>
<dbReference type="Proteomes" id="UP000294257">
    <property type="component" value="Unassembled WGS sequence"/>
</dbReference>
<comment type="caution">
    <text evidence="1">The sequence shown here is derived from an EMBL/GenBank/DDBJ whole genome shotgun (WGS) entry which is preliminary data.</text>
</comment>
<keyword evidence="2" id="KW-1185">Reference proteome</keyword>
<sequence length="331" mass="36048">MPDLEHKDDMWALLDMWRFSLALVEDRTALVAGPMISADFRDREGAPVLAIECGDPWSILMRRLCMAPTATNPREAASNVQLGPNSLAGLAAELVEAALDRPAGDLPLIIPTGLPAGSHGRVYNAFDLAFFGERLTELSQVSDGPELDFHPLLQDEGATIRHEVRIGAPALFQAGEPHVYDYGTTLSSLDVDFDGSRNAHSWWVRGDGMSVELLYGYASSDTYTNAGWPRLESVDSSHTSTREQELLDGYATANRDTYGDSIYTYGATVRWDGTDPSGRQTGAPHIANVRLGDHVMASVQDHPLLPDVDLVFRVLGIQATGQSDPTLELLN</sequence>
<organism evidence="1 2">
    <name type="scientific">Herbihabitans rhizosphaerae</name>
    <dbReference type="NCBI Taxonomy" id="1872711"/>
    <lineage>
        <taxon>Bacteria</taxon>
        <taxon>Bacillati</taxon>
        <taxon>Actinomycetota</taxon>
        <taxon>Actinomycetes</taxon>
        <taxon>Pseudonocardiales</taxon>
        <taxon>Pseudonocardiaceae</taxon>
        <taxon>Herbihabitans</taxon>
    </lineage>
</organism>
<protein>
    <submittedName>
        <fullName evidence="1">Uncharacterized protein</fullName>
    </submittedName>
</protein>